<organism evidence="2">
    <name type="scientific">Nymphaea colorata</name>
    <name type="common">pocket water lily</name>
    <dbReference type="NCBI Taxonomy" id="210225"/>
    <lineage>
        <taxon>Eukaryota</taxon>
        <taxon>Viridiplantae</taxon>
        <taxon>Streptophyta</taxon>
        <taxon>Embryophyta</taxon>
        <taxon>Tracheophyta</taxon>
        <taxon>Spermatophyta</taxon>
        <taxon>Magnoliopsida</taxon>
        <taxon>Nymphaeales</taxon>
        <taxon>Nymphaeaceae</taxon>
        <taxon>Nymphaea</taxon>
    </lineage>
</organism>
<proteinExistence type="predicted"/>
<dbReference type="EMBL" id="LR721774">
    <property type="protein sequence ID" value="VVV35407.1"/>
    <property type="molecule type" value="Genomic_DNA"/>
</dbReference>
<evidence type="ECO:0008006" key="3">
    <source>
        <dbReference type="Google" id="ProtNLM"/>
    </source>
</evidence>
<sequence length="64" mass="7467">MKGIRDKIMRFEEQELQTEKERMQLDHMKGLLFADQLNFLQRSSHARSTDTSKPESAKIATDVT</sequence>
<reference evidence="2" key="1">
    <citation type="submission" date="2019-09" db="EMBL/GenBank/DDBJ databases">
        <authorList>
            <person name="Zhang L."/>
        </authorList>
    </citation>
    <scope>NUCLEOTIDE SEQUENCE</scope>
</reference>
<protein>
    <recommendedName>
        <fullName evidence="3">SMARCC C-terminal domain-containing protein</fullName>
    </recommendedName>
</protein>
<evidence type="ECO:0000313" key="2">
    <source>
        <dbReference type="EMBL" id="VVV35407.1"/>
    </source>
</evidence>
<accession>A0A5K0V2Q8</accession>
<name>A0A5K0V2Q8_9MAGN</name>
<dbReference type="AlphaFoldDB" id="A0A5K0V2Q8"/>
<feature type="region of interest" description="Disordered" evidence="1">
    <location>
        <begin position="43"/>
        <end position="64"/>
    </location>
</feature>
<evidence type="ECO:0000256" key="1">
    <source>
        <dbReference type="SAM" id="MobiDB-lite"/>
    </source>
</evidence>
<gene>
    <name evidence="2" type="ORF">NYM_LOCUS580</name>
</gene>
<feature type="compositionally biased region" description="Basic and acidic residues" evidence="1">
    <location>
        <begin position="47"/>
        <end position="56"/>
    </location>
</feature>